<reference evidence="2 3" key="1">
    <citation type="submission" date="2023-12" db="EMBL/GenBank/DDBJ databases">
        <title>Genome sequencing and assembly of bacterial species from a model synthetic community.</title>
        <authorList>
            <person name="Hogle S.L."/>
        </authorList>
    </citation>
    <scope>NUCLEOTIDE SEQUENCE [LARGE SCALE GENOMIC DNA]</scope>
    <source>
        <strain evidence="2 3">HAMBI_3031</strain>
    </source>
</reference>
<evidence type="ECO:0000256" key="1">
    <source>
        <dbReference type="SAM" id="SignalP"/>
    </source>
</evidence>
<keyword evidence="1" id="KW-0732">Signal</keyword>
<protein>
    <submittedName>
        <fullName evidence="2">STN and carboxypeptidase regulatory-like domain-containing protein</fullName>
    </submittedName>
</protein>
<feature type="chain" id="PRO_5045820207" evidence="1">
    <location>
        <begin position="20"/>
        <end position="577"/>
    </location>
</feature>
<organism evidence="2 3">
    <name type="scientific">Niabella yanshanensis</name>
    <dbReference type="NCBI Taxonomy" id="577386"/>
    <lineage>
        <taxon>Bacteria</taxon>
        <taxon>Pseudomonadati</taxon>
        <taxon>Bacteroidota</taxon>
        <taxon>Chitinophagia</taxon>
        <taxon>Chitinophagales</taxon>
        <taxon>Chitinophagaceae</taxon>
        <taxon>Niabella</taxon>
    </lineage>
</organism>
<accession>A0ABZ0W2V1</accession>
<dbReference type="Pfam" id="PF13715">
    <property type="entry name" value="CarbopepD_reg_2"/>
    <property type="match status" value="1"/>
</dbReference>
<dbReference type="RefSeq" id="WP_114791855.1">
    <property type="nucleotide sequence ID" value="NZ_CP139960.1"/>
</dbReference>
<dbReference type="Proteomes" id="UP001325680">
    <property type="component" value="Chromosome"/>
</dbReference>
<dbReference type="EMBL" id="CP139960">
    <property type="protein sequence ID" value="WQD37054.1"/>
    <property type="molecule type" value="Genomic_DNA"/>
</dbReference>
<evidence type="ECO:0000313" key="3">
    <source>
        <dbReference type="Proteomes" id="UP001325680"/>
    </source>
</evidence>
<evidence type="ECO:0000313" key="2">
    <source>
        <dbReference type="EMBL" id="WQD37054.1"/>
    </source>
</evidence>
<proteinExistence type="predicted"/>
<dbReference type="SUPFAM" id="SSF49464">
    <property type="entry name" value="Carboxypeptidase regulatory domain-like"/>
    <property type="match status" value="1"/>
</dbReference>
<sequence length="577" mass="64717">MRKYCAFFLLLLFSHALFAQEKILQQKVSVDFRNITMYDALMQIERKGGFYFSYDNQFIKNQKKISFTATDAPVKEVLDRLLDKEYYYIINNNKIVIRKKETEYITVQGSFFDNTDQKPVEYVTVYEPNLKIGTMSNDQGHFSLKVPLNSNIKIIANRVSYYDTSFTVEGKSNTALKIGLTPNITTEETFTVHSIERHWLARSVISTKQKFNSLNLKNYFYERKFQLGFWPGIGTKSALKGQQENKISFNVFGGYAAQVDAFELGGLFNIVQKHVRSLQIGGLFNVVGGTVNGVQIGGLNNYVAGDVNALQIGGLANINKSNTTGLQISGLYNQTQLFNGLQIGGLANYTQNINGGMQLAGLVNHTRQFKKGMQLSGLANITTQLDKGAQVSGLVNYAKKINGFQLGVLNLADTLNGVSIGPFNYSRNGKHSLSVSVQENQQVNIAYKSGSYKLYNIIQVGWLNSDVAGGHYLFGYGLGSEWKLKGKLKMATELINLHYTVTDNFDTDYSNIILQPLFIYQLHKNIQLFAGPRLQYQQPVKMGNKAYYSNFSRNMLPLIEGKKDALHLGFSLGVNIF</sequence>
<keyword evidence="3" id="KW-1185">Reference proteome</keyword>
<feature type="signal peptide" evidence="1">
    <location>
        <begin position="1"/>
        <end position="19"/>
    </location>
</feature>
<name>A0ABZ0W2V1_9BACT</name>
<gene>
    <name evidence="2" type="ORF">U0035_15380</name>
</gene>
<dbReference type="InterPro" id="IPR008969">
    <property type="entry name" value="CarboxyPept-like_regulatory"/>
</dbReference>